<organism evidence="3 4">
    <name type="scientific">Sphingomonas endophytica</name>
    <dbReference type="NCBI Taxonomy" id="869719"/>
    <lineage>
        <taxon>Bacteria</taxon>
        <taxon>Pseudomonadati</taxon>
        <taxon>Pseudomonadota</taxon>
        <taxon>Alphaproteobacteria</taxon>
        <taxon>Sphingomonadales</taxon>
        <taxon>Sphingomonadaceae</taxon>
        <taxon>Sphingomonas</taxon>
    </lineage>
</organism>
<dbReference type="CDD" id="cd00586">
    <property type="entry name" value="4HBT"/>
    <property type="match status" value="1"/>
</dbReference>
<dbReference type="EMBL" id="JACHBT010000009">
    <property type="protein sequence ID" value="MBB6505021.1"/>
    <property type="molecule type" value="Genomic_DNA"/>
</dbReference>
<evidence type="ECO:0000313" key="4">
    <source>
        <dbReference type="Proteomes" id="UP000522313"/>
    </source>
</evidence>
<dbReference type="PANTHER" id="PTHR31793:SF27">
    <property type="entry name" value="NOVEL THIOESTERASE SUPERFAMILY DOMAIN AND SAPOSIN A-TYPE DOMAIN CONTAINING PROTEIN (0610012H03RIK)"/>
    <property type="match status" value="1"/>
</dbReference>
<evidence type="ECO:0000256" key="1">
    <source>
        <dbReference type="ARBA" id="ARBA00005953"/>
    </source>
</evidence>
<dbReference type="InterPro" id="IPR050563">
    <property type="entry name" value="4-hydroxybenzoyl-CoA_TE"/>
</dbReference>
<accession>A0A7X0MND4</accession>
<comment type="similarity">
    <text evidence="1">Belongs to the 4-hydroxybenzoyl-CoA thioesterase family.</text>
</comment>
<dbReference type="GO" id="GO:0047617">
    <property type="term" value="F:fatty acyl-CoA hydrolase activity"/>
    <property type="evidence" value="ECO:0007669"/>
    <property type="project" value="TreeGrafter"/>
</dbReference>
<name>A0A7X0MND4_9SPHN</name>
<evidence type="ECO:0000256" key="2">
    <source>
        <dbReference type="ARBA" id="ARBA00022801"/>
    </source>
</evidence>
<dbReference type="EC" id="3.1.2.-" evidence="3"/>
<dbReference type="Gene3D" id="3.10.129.10">
    <property type="entry name" value="Hotdog Thioesterase"/>
    <property type="match status" value="1"/>
</dbReference>
<keyword evidence="2 3" id="KW-0378">Hydrolase</keyword>
<dbReference type="AlphaFoldDB" id="A0A7X0MND4"/>
<evidence type="ECO:0000313" key="3">
    <source>
        <dbReference type="EMBL" id="MBB6505021.1"/>
    </source>
</evidence>
<comment type="caution">
    <text evidence="3">The sequence shown here is derived from an EMBL/GenBank/DDBJ whole genome shotgun (WGS) entry which is preliminary data.</text>
</comment>
<dbReference type="SUPFAM" id="SSF54637">
    <property type="entry name" value="Thioesterase/thiol ester dehydrase-isomerase"/>
    <property type="match status" value="1"/>
</dbReference>
<dbReference type="Pfam" id="PF13279">
    <property type="entry name" value="4HBT_2"/>
    <property type="match status" value="1"/>
</dbReference>
<dbReference type="RefSeq" id="WP_184505599.1">
    <property type="nucleotide sequence ID" value="NZ_JACHBT010000009.1"/>
</dbReference>
<gene>
    <name evidence="3" type="ORF">F4693_002002</name>
</gene>
<dbReference type="InterPro" id="IPR029069">
    <property type="entry name" value="HotDog_dom_sf"/>
</dbReference>
<proteinExistence type="inferred from homology"/>
<protein>
    <submittedName>
        <fullName evidence="3">Acyl-CoA thioester hydrolase</fullName>
        <ecNumber evidence="3">3.1.2.-</ecNumber>
    </submittedName>
</protein>
<dbReference type="Proteomes" id="UP000522313">
    <property type="component" value="Unassembled WGS sequence"/>
</dbReference>
<reference evidence="3 4" key="1">
    <citation type="submission" date="2020-08" db="EMBL/GenBank/DDBJ databases">
        <title>The Agave Microbiome: Exploring the role of microbial communities in plant adaptations to desert environments.</title>
        <authorList>
            <person name="Partida-Martinez L.P."/>
        </authorList>
    </citation>
    <scope>NUCLEOTIDE SEQUENCE [LARGE SCALE GENOMIC DNA]</scope>
    <source>
        <strain evidence="3 4">AS3.13</strain>
    </source>
</reference>
<sequence length="144" mass="15838">MAREPLRPRADYRWWQPVTTRWSDNDAYGHVNNAVYYHWFDTAVNDWLIAAGLLDIATGDPIALVVETGCRYARPLAYPAPVEIGVAIVRIGTSSVTYRLGAFAAGAAEAAAEALFTHVCVDRATHRPMPLPPTWRAAMATLQA</sequence>
<reference evidence="3 4" key="2">
    <citation type="submission" date="2020-08" db="EMBL/GenBank/DDBJ databases">
        <authorList>
            <person name="Partida-Martinez L."/>
            <person name="Huntemann M."/>
            <person name="Clum A."/>
            <person name="Wang J."/>
            <person name="Palaniappan K."/>
            <person name="Ritter S."/>
            <person name="Chen I.-M."/>
            <person name="Stamatis D."/>
            <person name="Reddy T."/>
            <person name="O'Malley R."/>
            <person name="Daum C."/>
            <person name="Shapiro N."/>
            <person name="Ivanova N."/>
            <person name="Kyrpides N."/>
            <person name="Woyke T."/>
        </authorList>
    </citation>
    <scope>NUCLEOTIDE SEQUENCE [LARGE SCALE GENOMIC DNA]</scope>
    <source>
        <strain evidence="3 4">AS3.13</strain>
    </source>
</reference>
<dbReference type="PANTHER" id="PTHR31793">
    <property type="entry name" value="4-HYDROXYBENZOYL-COA THIOESTERASE FAMILY MEMBER"/>
    <property type="match status" value="1"/>
</dbReference>